<keyword evidence="9" id="KW-1185">Reference proteome</keyword>
<evidence type="ECO:0000313" key="9">
    <source>
        <dbReference type="Proteomes" id="UP000504631"/>
    </source>
</evidence>
<dbReference type="PRINTS" id="PR00380">
    <property type="entry name" value="KINESINHEAVY"/>
</dbReference>
<feature type="region of interest" description="Disordered" evidence="7">
    <location>
        <begin position="1"/>
        <end position="73"/>
    </location>
</feature>
<dbReference type="GO" id="GO:0008017">
    <property type="term" value="F:microtubule binding"/>
    <property type="evidence" value="ECO:0007669"/>
    <property type="project" value="InterPro"/>
</dbReference>
<evidence type="ECO:0000259" key="8">
    <source>
        <dbReference type="PROSITE" id="PS50067"/>
    </source>
</evidence>
<keyword evidence="4" id="KW-0963">Cytoplasm</keyword>
<keyword evidence="4" id="KW-0206">Cytoskeleton</keyword>
<dbReference type="SUPFAM" id="SSF52540">
    <property type="entry name" value="P-loop containing nucleoside triphosphate hydrolases"/>
    <property type="match status" value="1"/>
</dbReference>
<feature type="region of interest" description="Disordered" evidence="7">
    <location>
        <begin position="652"/>
        <end position="803"/>
    </location>
</feature>
<dbReference type="Pfam" id="PF00225">
    <property type="entry name" value="Kinesin"/>
    <property type="match status" value="1"/>
</dbReference>
<dbReference type="GO" id="GO:0051231">
    <property type="term" value="P:spindle elongation"/>
    <property type="evidence" value="ECO:0007669"/>
    <property type="project" value="TreeGrafter"/>
</dbReference>
<evidence type="ECO:0000256" key="4">
    <source>
        <dbReference type="ARBA" id="ARBA00023212"/>
    </source>
</evidence>
<dbReference type="Proteomes" id="UP000504631">
    <property type="component" value="Unplaced"/>
</dbReference>
<proteinExistence type="inferred from homology"/>
<dbReference type="InterPro" id="IPR036961">
    <property type="entry name" value="Kinesin_motor_dom_sf"/>
</dbReference>
<dbReference type="GO" id="GO:0005875">
    <property type="term" value="C:microtubule associated complex"/>
    <property type="evidence" value="ECO:0007669"/>
    <property type="project" value="TreeGrafter"/>
</dbReference>
<dbReference type="InterPro" id="IPR027640">
    <property type="entry name" value="Kinesin-like_fam"/>
</dbReference>
<dbReference type="Gene3D" id="3.40.850.10">
    <property type="entry name" value="Kinesin motor domain"/>
    <property type="match status" value="1"/>
</dbReference>
<dbReference type="PANTHER" id="PTHR47969:SF33">
    <property type="entry name" value="KINESIN-LIKE PROTEIN"/>
    <property type="match status" value="1"/>
</dbReference>
<dbReference type="PROSITE" id="PS50067">
    <property type="entry name" value="KINESIN_MOTOR_2"/>
    <property type="match status" value="1"/>
</dbReference>
<evidence type="ECO:0000256" key="7">
    <source>
        <dbReference type="SAM" id="MobiDB-lite"/>
    </source>
</evidence>
<evidence type="ECO:0000313" key="10">
    <source>
        <dbReference type="RefSeq" id="XP_033353479.1"/>
    </source>
</evidence>
<dbReference type="GO" id="GO:0003777">
    <property type="term" value="F:microtubule motor activity"/>
    <property type="evidence" value="ECO:0007669"/>
    <property type="project" value="InterPro"/>
</dbReference>
<feature type="domain" description="Kinesin motor" evidence="8">
    <location>
        <begin position="93"/>
        <end position="436"/>
    </location>
</feature>
<gene>
    <name evidence="10" type="primary">LOC117235499</name>
</gene>
<dbReference type="FunFam" id="3.40.850.10:FF:000080">
    <property type="entry name" value="Kinesin-like protein"/>
    <property type="match status" value="1"/>
</dbReference>
<dbReference type="GeneID" id="117235499"/>
<dbReference type="AlphaFoldDB" id="A0A6J3KNM5"/>
<evidence type="ECO:0000256" key="6">
    <source>
        <dbReference type="RuleBase" id="RU000394"/>
    </source>
</evidence>
<keyword evidence="5 6" id="KW-0505">Motor protein</keyword>
<dbReference type="GO" id="GO:0007052">
    <property type="term" value="P:mitotic spindle organization"/>
    <property type="evidence" value="ECO:0007669"/>
    <property type="project" value="TreeGrafter"/>
</dbReference>
<dbReference type="PROSITE" id="PS00411">
    <property type="entry name" value="KINESIN_MOTOR_1"/>
    <property type="match status" value="1"/>
</dbReference>
<dbReference type="KEGG" id="bvk:117235499"/>
<dbReference type="InterPro" id="IPR019821">
    <property type="entry name" value="Kinesin_motor_CS"/>
</dbReference>
<evidence type="ECO:0000256" key="3">
    <source>
        <dbReference type="ARBA" id="ARBA00022840"/>
    </source>
</evidence>
<keyword evidence="6" id="KW-0493">Microtubule</keyword>
<keyword evidence="2 5" id="KW-0547">Nucleotide-binding</keyword>
<feature type="binding site" evidence="5">
    <location>
        <begin position="180"/>
        <end position="187"/>
    </location>
    <ligand>
        <name>ATP</name>
        <dbReference type="ChEBI" id="CHEBI:30616"/>
    </ligand>
</feature>
<dbReference type="GO" id="GO:0005874">
    <property type="term" value="C:microtubule"/>
    <property type="evidence" value="ECO:0007669"/>
    <property type="project" value="UniProtKB-KW"/>
</dbReference>
<dbReference type="InterPro" id="IPR027417">
    <property type="entry name" value="P-loop_NTPase"/>
</dbReference>
<evidence type="ECO:0000256" key="2">
    <source>
        <dbReference type="ARBA" id="ARBA00022741"/>
    </source>
</evidence>
<comment type="similarity">
    <text evidence="5 6">Belongs to the TRAFAC class myosin-kinesin ATPase superfamily. Kinesin family.</text>
</comment>
<dbReference type="GO" id="GO:0007018">
    <property type="term" value="P:microtubule-based movement"/>
    <property type="evidence" value="ECO:0007669"/>
    <property type="project" value="InterPro"/>
</dbReference>
<feature type="compositionally biased region" description="Basic and acidic residues" evidence="7">
    <location>
        <begin position="768"/>
        <end position="787"/>
    </location>
</feature>
<dbReference type="InterPro" id="IPR001752">
    <property type="entry name" value="Kinesin_motor_dom"/>
</dbReference>
<feature type="compositionally biased region" description="Polar residues" evidence="7">
    <location>
        <begin position="664"/>
        <end position="674"/>
    </location>
</feature>
<feature type="compositionally biased region" description="Polar residues" evidence="7">
    <location>
        <begin position="30"/>
        <end position="70"/>
    </location>
</feature>
<accession>A0A6J3KNM5</accession>
<dbReference type="RefSeq" id="XP_033353479.1">
    <property type="nucleotide sequence ID" value="XM_033497588.1"/>
</dbReference>
<sequence length="803" mass="89614">MVLVKSPSPSRGDSLQKENAKKDKGKSRVSRGNSPADHTTSRGNSPGKSNSTIKVVTKSSLQQSRGSETGSIERLVDGDKRVIATKNWLPENNINVVVRVRPLNSKEIKAGDDMAVQFPGDGQIYCDGFPSSGDKKGKLFSYNVVFEPTATQEDILQFSGVKKLIEMAVEGFSCTAFCYGQTGSGKTHTLTGPPEMQFERMNPYSEQHGLVFRSFVYLFKLLQERQDCNFVLKASFLEIYNEKVIDLLNPGTSRKPLMVRWSKKTRGFFVENLFTVECEELDDLLAVLEEGMRNRKVGSHNMNDYSSRSHSILTVSITSEQQMDNSVFISRQGKINFVDLAGSEMTKKTQSEGKTLEEANNINKSLMVLGYCIASLSDGKRKGGHIPYRDSKLTKLLADSLAGNGVTLMIACISPAKSNASETLNTLRYAARVKKIRTKPIVVMDAREALILSLKREVGALQTENEHLRAALHLSGDASNIVRSESKTERRVPLTPPVVDLNKLSEMERPELSQLIHAYITENEALRRENAELYATREQVIRDQELVCRENERLLKKLEDVNSFYYCRVCCRSPIIPARPTYSAEMLNDSNNEDAPGATNVWTNPNVEPTPLSSDMIRNGLYRSVSSMPEKIQKELDKRRIVGSYNNIAEAYKDKSHHRRHNSWDNGNGTTRMSPDQAISPIDINQYKKPSMRRTSTVPEERRPSETNDLLGEPVQPTDHSYNESPDSILSGPLEMANSTPDTAESEAPTAPFPAVSHILSPFGTPEPEDHSIRTPRKSKEKEDETSGRAFGSPIPIDEDKPL</sequence>
<dbReference type="CDD" id="cd00106">
    <property type="entry name" value="KISc"/>
    <property type="match status" value="1"/>
</dbReference>
<reference evidence="10" key="1">
    <citation type="submission" date="2025-08" db="UniProtKB">
        <authorList>
            <consortium name="RefSeq"/>
        </authorList>
    </citation>
    <scope>IDENTIFICATION</scope>
    <source>
        <tissue evidence="10">Muscle</tissue>
    </source>
</reference>
<evidence type="ECO:0000256" key="1">
    <source>
        <dbReference type="ARBA" id="ARBA00004245"/>
    </source>
</evidence>
<dbReference type="PANTHER" id="PTHR47969">
    <property type="entry name" value="CHROMOSOME-ASSOCIATED KINESIN KIF4A-RELATED"/>
    <property type="match status" value="1"/>
</dbReference>
<evidence type="ECO:0000256" key="5">
    <source>
        <dbReference type="PROSITE-ProRule" id="PRU00283"/>
    </source>
</evidence>
<keyword evidence="3 5" id="KW-0067">ATP-binding</keyword>
<protein>
    <recommendedName>
        <fullName evidence="6">Kinesin-like protein</fullName>
    </recommendedName>
</protein>
<organism evidence="9 10">
    <name type="scientific">Bombus vosnesenskii</name>
    <dbReference type="NCBI Taxonomy" id="207650"/>
    <lineage>
        <taxon>Eukaryota</taxon>
        <taxon>Metazoa</taxon>
        <taxon>Ecdysozoa</taxon>
        <taxon>Arthropoda</taxon>
        <taxon>Hexapoda</taxon>
        <taxon>Insecta</taxon>
        <taxon>Pterygota</taxon>
        <taxon>Neoptera</taxon>
        <taxon>Endopterygota</taxon>
        <taxon>Hymenoptera</taxon>
        <taxon>Apocrita</taxon>
        <taxon>Aculeata</taxon>
        <taxon>Apoidea</taxon>
        <taxon>Anthophila</taxon>
        <taxon>Apidae</taxon>
        <taxon>Bombus</taxon>
        <taxon>Pyrobombus</taxon>
    </lineage>
</organism>
<dbReference type="SMART" id="SM00129">
    <property type="entry name" value="KISc"/>
    <property type="match status" value="1"/>
</dbReference>
<name>A0A6J3KNM5_9HYME</name>
<comment type="subcellular location">
    <subcellularLocation>
        <location evidence="1">Cytoplasm</location>
        <location evidence="1">Cytoskeleton</location>
    </subcellularLocation>
</comment>
<dbReference type="GO" id="GO:0005524">
    <property type="term" value="F:ATP binding"/>
    <property type="evidence" value="ECO:0007669"/>
    <property type="project" value="UniProtKB-UniRule"/>
</dbReference>
<feature type="compositionally biased region" description="Polar residues" evidence="7">
    <location>
        <begin position="718"/>
        <end position="728"/>
    </location>
</feature>